<name>A0A2C9CGH8_KUEST</name>
<dbReference type="PROSITE" id="PS51257">
    <property type="entry name" value="PROKAR_LIPOPROTEIN"/>
    <property type="match status" value="1"/>
</dbReference>
<reference evidence="4" key="1">
    <citation type="submission" date="2017-10" db="EMBL/GenBank/DDBJ databases">
        <authorList>
            <person name="Frank J."/>
        </authorList>
    </citation>
    <scope>NUCLEOTIDE SEQUENCE [LARGE SCALE GENOMIC DNA]</scope>
</reference>
<evidence type="ECO:0000256" key="2">
    <source>
        <dbReference type="SAM" id="SignalP"/>
    </source>
</evidence>
<dbReference type="EMBL" id="LT934425">
    <property type="protein sequence ID" value="SOH03847.1"/>
    <property type="molecule type" value="Genomic_DNA"/>
</dbReference>
<feature type="chain" id="PRO_5012338458" description="Two component regulator three Y domain-containing protein" evidence="2">
    <location>
        <begin position="44"/>
        <end position="762"/>
    </location>
</feature>
<keyword evidence="2" id="KW-0732">Signal</keyword>
<feature type="signal peptide" evidence="2">
    <location>
        <begin position="1"/>
        <end position="43"/>
    </location>
</feature>
<dbReference type="Gene3D" id="2.130.10.10">
    <property type="entry name" value="YVTN repeat-like/Quinoprotein amine dehydrogenase"/>
    <property type="match status" value="2"/>
</dbReference>
<feature type="region of interest" description="Disordered" evidence="1">
    <location>
        <begin position="548"/>
        <end position="575"/>
    </location>
</feature>
<evidence type="ECO:0008006" key="5">
    <source>
        <dbReference type="Google" id="ProtNLM"/>
    </source>
</evidence>
<proteinExistence type="predicted"/>
<keyword evidence="4" id="KW-1185">Reference proteome</keyword>
<dbReference type="SUPFAM" id="SSF101898">
    <property type="entry name" value="NHL repeat"/>
    <property type="match status" value="1"/>
</dbReference>
<dbReference type="InterPro" id="IPR015943">
    <property type="entry name" value="WD40/YVTN_repeat-like_dom_sf"/>
</dbReference>
<evidence type="ECO:0000313" key="4">
    <source>
        <dbReference type="Proteomes" id="UP000221734"/>
    </source>
</evidence>
<feature type="compositionally biased region" description="Polar residues" evidence="1">
    <location>
        <begin position="552"/>
        <end position="572"/>
    </location>
</feature>
<dbReference type="KEGG" id="kst:KSMBR1_1347"/>
<organism evidence="3 4">
    <name type="scientific">Kuenenia stuttgartiensis</name>
    <dbReference type="NCBI Taxonomy" id="174633"/>
    <lineage>
        <taxon>Bacteria</taxon>
        <taxon>Pseudomonadati</taxon>
        <taxon>Planctomycetota</taxon>
        <taxon>Candidatus Brocadiia</taxon>
        <taxon>Candidatus Brocadiales</taxon>
        <taxon>Candidatus Brocadiaceae</taxon>
        <taxon>Candidatus Kuenenia</taxon>
    </lineage>
</organism>
<sequence length="762" mass="84304">MFLTVNKAYTYWLNNIMNTILSSCNQVIAIFLFSSLSIPFANATTTHTWSQSTEYDFKKGDYQNISIHSKGELSLSPQTETIQGIDNTYVWSIAQDEQSRIFIGAGDPATVYSIKDNAGAAEIFRSPELYVQSIIAGKDGNIYAGTAPRGIIYKISKEGECSVFCSLPVSYIWDMEIDSNFNLIVATGDEGLLFKISPEGCPDILFDSPETNLLDVVLDKNNNIYVATEPNGLIYKIDNNGNAHVLYDAEEEEIHCLAIDYSGNIYAGTASGTQMAMPKSPMAKTVGETTVIASPFKEGKAWDLNIPDELTVTKTAYIQQKTHPSQRSGLQHKTIGSPFKPNYIYKITEEGFAEKIFEIEQAFIFDMVFDAEGNLFVVTGNESAIYKIFSDASFIRIAAAEVGQLLCCRITDRNELYVGSGNEGRVYKILPAYEKSGTFLSNVLDTSSLSSWGNISWSCAEPPSTKITMATRTGNSEKPDATWSDWSLSGTSPWAKITNSPARFIQYRATLQTENAAISPSLKRVSLSYLPKNQPPNIIMFEIEKDIPSPQKPSQAKNGSLAEATSQLPSSQKPHHEIAQKKILWEIEDPNNDTLQITVSYKGMDEYTWKILTKSNQNKGSYTWDTLRLPDGRYQIKLEAGDYPDNPPETALSSEATLQQPLIIDNSKPIIAGPITVDVTPEGRGIITGSAQDEYSEIVKVQYAVDGQEWLPANPVDGIFDSLRESFRITTEPLLRGNYTVVINVFDLAGNIAVKKIVLEVK</sequence>
<protein>
    <recommendedName>
        <fullName evidence="5">Two component regulator three Y domain-containing protein</fullName>
    </recommendedName>
</protein>
<accession>A0A2C9CGH8</accession>
<dbReference type="Proteomes" id="UP000221734">
    <property type="component" value="Chromosome Kuenenia_stuttgartiensis_MBR1"/>
</dbReference>
<gene>
    <name evidence="3" type="ORF">KSMBR1_1347</name>
</gene>
<evidence type="ECO:0000256" key="1">
    <source>
        <dbReference type="SAM" id="MobiDB-lite"/>
    </source>
</evidence>
<dbReference type="AlphaFoldDB" id="A0A2C9CGH8"/>
<evidence type="ECO:0000313" key="3">
    <source>
        <dbReference type="EMBL" id="SOH03847.1"/>
    </source>
</evidence>